<dbReference type="Pfam" id="PF20256">
    <property type="entry name" value="MoCoBD_2"/>
    <property type="match status" value="1"/>
</dbReference>
<reference evidence="4 5" key="1">
    <citation type="journal article" date="2019" name="Nat. Microbiol.">
        <title>Mediterranean grassland soil C-N compound turnover is dependent on rainfall and depth, and is mediated by genomically divergent microorganisms.</title>
        <authorList>
            <person name="Diamond S."/>
            <person name="Andeer P.F."/>
            <person name="Li Z."/>
            <person name="Crits-Christoph A."/>
            <person name="Burstein D."/>
            <person name="Anantharaman K."/>
            <person name="Lane K.R."/>
            <person name="Thomas B.C."/>
            <person name="Pan C."/>
            <person name="Northen T.R."/>
            <person name="Banfield J.F."/>
        </authorList>
    </citation>
    <scope>NUCLEOTIDE SEQUENCE [LARGE SCALE GENOMIC DNA]</scope>
    <source>
        <strain evidence="4">NP_7</strain>
    </source>
</reference>
<keyword evidence="1" id="KW-0500">Molybdenum</keyword>
<dbReference type="InterPro" id="IPR036856">
    <property type="entry name" value="Ald_Oxase/Xan_DH_a/b_sf"/>
</dbReference>
<dbReference type="SMART" id="SM01008">
    <property type="entry name" value="Ald_Xan_dh_C"/>
    <property type="match status" value="1"/>
</dbReference>
<dbReference type="Proteomes" id="UP000320048">
    <property type="component" value="Unassembled WGS sequence"/>
</dbReference>
<dbReference type="InterPro" id="IPR016208">
    <property type="entry name" value="Ald_Oxase/xanthine_DH-like"/>
</dbReference>
<name>A0A537J8I9_9BACT</name>
<dbReference type="Gene3D" id="3.90.1170.50">
    <property type="entry name" value="Aldehyde oxidase/xanthine dehydrogenase, a/b hammerhead"/>
    <property type="match status" value="1"/>
</dbReference>
<dbReference type="SUPFAM" id="SSF54665">
    <property type="entry name" value="CO dehydrogenase molybdoprotein N-domain-like"/>
    <property type="match status" value="1"/>
</dbReference>
<proteinExistence type="predicted"/>
<dbReference type="InterPro" id="IPR046867">
    <property type="entry name" value="AldOxase/xan_DH_MoCoBD2"/>
</dbReference>
<dbReference type="EMBL" id="VBAO01000253">
    <property type="protein sequence ID" value="TMI79878.1"/>
    <property type="molecule type" value="Genomic_DNA"/>
</dbReference>
<evidence type="ECO:0000313" key="5">
    <source>
        <dbReference type="Proteomes" id="UP000320048"/>
    </source>
</evidence>
<dbReference type="GO" id="GO:0005506">
    <property type="term" value="F:iron ion binding"/>
    <property type="evidence" value="ECO:0007669"/>
    <property type="project" value="InterPro"/>
</dbReference>
<dbReference type="AlphaFoldDB" id="A0A537J8I9"/>
<evidence type="ECO:0000313" key="4">
    <source>
        <dbReference type="EMBL" id="TMI79878.1"/>
    </source>
</evidence>
<keyword evidence="2" id="KW-0560">Oxidoreductase</keyword>
<dbReference type="InterPro" id="IPR008274">
    <property type="entry name" value="AldOxase/xan_DH_MoCoBD1"/>
</dbReference>
<dbReference type="InterPro" id="IPR000674">
    <property type="entry name" value="Ald_Oxase/Xan_DH_a/b"/>
</dbReference>
<dbReference type="InterPro" id="IPR037165">
    <property type="entry name" value="AldOxase/xan_DH_Mopterin-bd_sf"/>
</dbReference>
<comment type="caution">
    <text evidence="4">The sequence shown here is derived from an EMBL/GenBank/DDBJ whole genome shotgun (WGS) entry which is preliminary data.</text>
</comment>
<organism evidence="4 5">
    <name type="scientific">Candidatus Segetimicrobium genomatis</name>
    <dbReference type="NCBI Taxonomy" id="2569760"/>
    <lineage>
        <taxon>Bacteria</taxon>
        <taxon>Bacillati</taxon>
        <taxon>Candidatus Sysuimicrobiota</taxon>
        <taxon>Candidatus Sysuimicrobiia</taxon>
        <taxon>Candidatus Sysuimicrobiales</taxon>
        <taxon>Candidatus Segetimicrobiaceae</taxon>
        <taxon>Candidatus Segetimicrobium</taxon>
    </lineage>
</organism>
<gene>
    <name evidence="4" type="ORF">E6H04_09745</name>
</gene>
<protein>
    <submittedName>
        <fullName evidence="4">Xanthine dehydrogenase family protein</fullName>
    </submittedName>
</protein>
<dbReference type="Pfam" id="PF01315">
    <property type="entry name" value="Ald_Xan_dh_C"/>
    <property type="match status" value="1"/>
</dbReference>
<sequence>MSHEPSATTRPVTSWIGRPLRRREDARFLKGQARYVDDLTLPGMTHLVVVRSSVAHARLHSVDVEPARRLPGVVAVVTARDLAGQVHPLPVNVPEPARVAQVPHPVLAGAVVRYVGEPIVGVLAESHAAAEDAAHRIEVQYDPLPAVTDVRAALAGTVRLHDTVEDNVLIRLSRGSGDVDAAFRSADRVVRERFHLPRIVAAPMEPRGAIAAYDRPTDLLTLWVSAQDPYRPRAQVGRVLGRSEDRIRVVVPDVGGAFGSKGNLAPEVLLAAWLAIKTARPVKWVEARRENFMAANQGRGIDAEVEVAVDRRGKITALRGTVIADVGAYLYPSTTVPPSRVADLMTGAYDIPAATVDLVGVATNKAPTGPYRGAGRPEAAYIAERMVDRVAGELGLDPVEVRRRNLIPPDRFPYRTPLGAIYDSGDYGRSMDRACELAEYDRWRGEQRRARAQGRFVGIGVATYIEPAGSQVWETAAVTVTPEGRVQIRTGSTAHGQGHDTTFAQIAAEALQVPLEMISIEQGDTARIPKGMGTFGSRSVTIGGSALWGEVEKIKAKMTKIAAHLLEARDGDIRWGGGRLHVQGMPARALAFQDVAAAAYDSVRLPPGTEPGLEASGTFSLSGMVYPSGAYVAVVEVDPPTGRVRILKLVAVDDAGRIINPLLAEGQVIGAVVQGLGQALTEEVVYDDAGQLLTGTFTDYALLRAAHAPELATEFLETPSPLNPLGAKGIGEAGTVGAPPAIANAVIDALAPLGVTTIDLPLTPEKLWRLAGGVTRSP</sequence>
<accession>A0A537J8I9</accession>
<evidence type="ECO:0000256" key="1">
    <source>
        <dbReference type="ARBA" id="ARBA00022505"/>
    </source>
</evidence>
<evidence type="ECO:0000259" key="3">
    <source>
        <dbReference type="SMART" id="SM01008"/>
    </source>
</evidence>
<dbReference type="SUPFAM" id="SSF56003">
    <property type="entry name" value="Molybdenum cofactor-binding domain"/>
    <property type="match status" value="1"/>
</dbReference>
<feature type="domain" description="Aldehyde oxidase/xanthine dehydrogenase a/b hammerhead" evidence="3">
    <location>
        <begin position="30"/>
        <end position="145"/>
    </location>
</feature>
<dbReference type="PANTHER" id="PTHR11908">
    <property type="entry name" value="XANTHINE DEHYDROGENASE"/>
    <property type="match status" value="1"/>
</dbReference>
<dbReference type="Gene3D" id="3.30.365.10">
    <property type="entry name" value="Aldehyde oxidase/xanthine dehydrogenase, molybdopterin binding domain"/>
    <property type="match status" value="4"/>
</dbReference>
<dbReference type="PANTHER" id="PTHR11908:SF132">
    <property type="entry name" value="ALDEHYDE OXIDASE 1-RELATED"/>
    <property type="match status" value="1"/>
</dbReference>
<dbReference type="GO" id="GO:0016491">
    <property type="term" value="F:oxidoreductase activity"/>
    <property type="evidence" value="ECO:0007669"/>
    <property type="project" value="UniProtKB-KW"/>
</dbReference>
<dbReference type="Pfam" id="PF02738">
    <property type="entry name" value="MoCoBD_1"/>
    <property type="match status" value="1"/>
</dbReference>
<evidence type="ECO:0000256" key="2">
    <source>
        <dbReference type="ARBA" id="ARBA00023002"/>
    </source>
</evidence>